<dbReference type="Pfam" id="PF00723">
    <property type="entry name" value="Glyco_hydro_15"/>
    <property type="match status" value="1"/>
</dbReference>
<dbReference type="Gene3D" id="1.50.10.10">
    <property type="match status" value="1"/>
</dbReference>
<dbReference type="InterPro" id="IPR037018">
    <property type="entry name" value="GH65_N"/>
</dbReference>
<dbReference type="GO" id="GO:0004553">
    <property type="term" value="F:hydrolase activity, hydrolyzing O-glycosyl compounds"/>
    <property type="evidence" value="ECO:0007669"/>
    <property type="project" value="UniProtKB-ARBA"/>
</dbReference>
<dbReference type="GO" id="GO:0005975">
    <property type="term" value="P:carbohydrate metabolic process"/>
    <property type="evidence" value="ECO:0007669"/>
    <property type="project" value="InterPro"/>
</dbReference>
<evidence type="ECO:0000313" key="3">
    <source>
        <dbReference type="Proteomes" id="UP000541810"/>
    </source>
</evidence>
<dbReference type="GO" id="GO:0016757">
    <property type="term" value="F:glycosyltransferase activity"/>
    <property type="evidence" value="ECO:0007669"/>
    <property type="project" value="UniProtKB-ARBA"/>
</dbReference>
<evidence type="ECO:0000313" key="2">
    <source>
        <dbReference type="EMBL" id="MBB6431270.1"/>
    </source>
</evidence>
<protein>
    <submittedName>
        <fullName evidence="2">Oligosaccharide amylase</fullName>
    </submittedName>
</protein>
<gene>
    <name evidence="2" type="ORF">HNQ40_003076</name>
</gene>
<sequence length="754" mass="85299">MPRDIPVGNGQMLVTFDQHYRVRDLYFPHVGQENHAGGPCRFGVWAKLPGDNGDERRKERVYWSDDGWDTSLKYEYDTLATDVTMRHDAIQVELRCSDVVDFNRPVMVRRIEVVNLTEQEREVRLFHHHDFHMFGNKVGDTAYYDPQLRSVIHYRKNRYLMSCFYLDGEQQTDEYACGTAGFGGAEGTWRDAEDGKLGNNPVAQGAVDSTICVRATLPPGGMRVVYLVIGAGFSYDDMDTIHKFLHREGPQGSIDRTKAYWKLWLAASRTEVTPQDEGEPLEGAGLSSKVLDLFKRSLLLVRTQIDNDGAIIAANDSDIMQFSRDTYSYLWPRDGAFVADAMDAAGFPDVSRQFYRFCRDVLSHRGMFLHKYNPDGSPASSWHPWVDAKGRPQLPIQEDETALVVWALWRHFVRYRDIEFTRPMWVDLVRPAADFMVQFRDPDSKLPLPSYDLWEERYGVHAFTVATVYGGLKSAWQFAVCFGDTVRAKRYAQAAEEVREAFCKYMWSDEHGRFLRRIMPADQDRTARLMGDVFAGRVPQSQFQPGFSEALDDVGLGEDTEQESTPAVEYEQDDNIDASMFAIFALGLLPTDDERVVATMEKIEARLTVKTEVGGVARYEDDYYHQVTDDVENVPGNPWFICTLWMADYLIAKAKTVEELEPAKRYLEWVADRSLPSGVLAEQVHPQTNAPLSVSPLTWSHATVVATVVQYLAKLESLSPGGSADDSLARSVRGAGLAGADRTPTTVLEPVPEI</sequence>
<evidence type="ECO:0000259" key="1">
    <source>
        <dbReference type="Pfam" id="PF00723"/>
    </source>
</evidence>
<reference evidence="2 3" key="1">
    <citation type="submission" date="2020-08" db="EMBL/GenBank/DDBJ databases">
        <title>Genomic Encyclopedia of Type Strains, Phase IV (KMG-IV): sequencing the most valuable type-strain genomes for metagenomic binning, comparative biology and taxonomic classification.</title>
        <authorList>
            <person name="Goeker M."/>
        </authorList>
    </citation>
    <scope>NUCLEOTIDE SEQUENCE [LARGE SCALE GENOMIC DNA]</scope>
    <source>
        <strain evidence="2 3">DSM 103725</strain>
    </source>
</reference>
<feature type="domain" description="GH15-like" evidence="1">
    <location>
        <begin position="302"/>
        <end position="654"/>
    </location>
</feature>
<dbReference type="InterPro" id="IPR008928">
    <property type="entry name" value="6-hairpin_glycosidase_sf"/>
</dbReference>
<dbReference type="GO" id="GO:0030246">
    <property type="term" value="F:carbohydrate binding"/>
    <property type="evidence" value="ECO:0007669"/>
    <property type="project" value="InterPro"/>
</dbReference>
<dbReference type="InterPro" id="IPR011613">
    <property type="entry name" value="GH15-like"/>
</dbReference>
<dbReference type="PANTHER" id="PTHR31616:SF13">
    <property type="entry name" value="GLUCAN 1,4-ALPHA-GLUCOSIDASE"/>
    <property type="match status" value="1"/>
</dbReference>
<dbReference type="PANTHER" id="PTHR31616">
    <property type="entry name" value="TREHALASE"/>
    <property type="match status" value="1"/>
</dbReference>
<proteinExistence type="predicted"/>
<comment type="caution">
    <text evidence="2">The sequence shown here is derived from an EMBL/GenBank/DDBJ whole genome shotgun (WGS) entry which is preliminary data.</text>
</comment>
<dbReference type="InterPro" id="IPR012341">
    <property type="entry name" value="6hp_glycosidase-like_sf"/>
</dbReference>
<dbReference type="Proteomes" id="UP000541810">
    <property type="component" value="Unassembled WGS sequence"/>
</dbReference>
<keyword evidence="3" id="KW-1185">Reference proteome</keyword>
<name>A0A7X0H8K0_9BACT</name>
<dbReference type="RefSeq" id="WP_184678751.1">
    <property type="nucleotide sequence ID" value="NZ_JACHGY010000001.1"/>
</dbReference>
<organism evidence="2 3">
    <name type="scientific">Algisphaera agarilytica</name>
    <dbReference type="NCBI Taxonomy" id="1385975"/>
    <lineage>
        <taxon>Bacteria</taxon>
        <taxon>Pseudomonadati</taxon>
        <taxon>Planctomycetota</taxon>
        <taxon>Phycisphaerae</taxon>
        <taxon>Phycisphaerales</taxon>
        <taxon>Phycisphaeraceae</taxon>
        <taxon>Algisphaera</taxon>
    </lineage>
</organism>
<dbReference type="AlphaFoldDB" id="A0A7X0H8K0"/>
<dbReference type="Gene3D" id="2.70.98.40">
    <property type="entry name" value="Glycoside hydrolase, family 65, N-terminal domain"/>
    <property type="match status" value="1"/>
</dbReference>
<dbReference type="EMBL" id="JACHGY010000001">
    <property type="protein sequence ID" value="MBB6431270.1"/>
    <property type="molecule type" value="Genomic_DNA"/>
</dbReference>
<accession>A0A7X0H8K0</accession>
<dbReference type="InterPro" id="IPR011013">
    <property type="entry name" value="Gal_mutarotase_sf_dom"/>
</dbReference>
<dbReference type="SUPFAM" id="SSF48208">
    <property type="entry name" value="Six-hairpin glycosidases"/>
    <property type="match status" value="1"/>
</dbReference>
<dbReference type="SUPFAM" id="SSF74650">
    <property type="entry name" value="Galactose mutarotase-like"/>
    <property type="match status" value="1"/>
</dbReference>